<dbReference type="REBASE" id="182246">
    <property type="entry name" value="AsoGFJ2McrBCP"/>
</dbReference>
<gene>
    <name evidence="1" type="ORF">BEN76_12025</name>
</gene>
<dbReference type="STRING" id="487316.BEN76_12025"/>
<protein>
    <submittedName>
        <fullName evidence="1">Restriction endonuclease</fullName>
    </submittedName>
</protein>
<reference evidence="1 2" key="1">
    <citation type="submission" date="2016-08" db="EMBL/GenBank/DDBJ databases">
        <title>Complete genome sequence of Acinetobacter baylyi strain GFJ2.</title>
        <authorList>
            <person name="Tabata M."/>
            <person name="Kuboki S."/>
            <person name="Gibu N."/>
            <person name="Kinouchi Y."/>
            <person name="Vangnai A."/>
            <person name="Kasai D."/>
            <person name="Fukuda M."/>
        </authorList>
    </citation>
    <scope>NUCLEOTIDE SEQUENCE [LARGE SCALE GENOMIC DNA]</scope>
    <source>
        <strain evidence="1 2">GFJ2</strain>
    </source>
</reference>
<dbReference type="PANTHER" id="PTHR38733">
    <property type="entry name" value="PROTEIN MCRC"/>
    <property type="match status" value="1"/>
</dbReference>
<evidence type="ECO:0000313" key="1">
    <source>
        <dbReference type="EMBL" id="APV36701.1"/>
    </source>
</evidence>
<dbReference type="EMBL" id="CP016896">
    <property type="protein sequence ID" value="APV36701.1"/>
    <property type="molecule type" value="Genomic_DNA"/>
</dbReference>
<dbReference type="GO" id="GO:0004519">
    <property type="term" value="F:endonuclease activity"/>
    <property type="evidence" value="ECO:0007669"/>
    <property type="project" value="UniProtKB-KW"/>
</dbReference>
<keyword evidence="1" id="KW-0255">Endonuclease</keyword>
<dbReference type="AlphaFoldDB" id="A0A1P8EKF1"/>
<keyword evidence="1" id="KW-0540">Nuclease</keyword>
<keyword evidence="1" id="KW-0378">Hydrolase</keyword>
<dbReference type="Pfam" id="PF10117">
    <property type="entry name" value="McrBC"/>
    <property type="match status" value="1"/>
</dbReference>
<organism evidence="1 2">
    <name type="scientific">Acinetobacter soli</name>
    <dbReference type="NCBI Taxonomy" id="487316"/>
    <lineage>
        <taxon>Bacteria</taxon>
        <taxon>Pseudomonadati</taxon>
        <taxon>Pseudomonadota</taxon>
        <taxon>Gammaproteobacteria</taxon>
        <taxon>Moraxellales</taxon>
        <taxon>Moraxellaceae</taxon>
        <taxon>Acinetobacter</taxon>
    </lineage>
</organism>
<sequence>MSDLIIVREYAYISVAYTGCPESTIDHAYISASAFDYLCELSASFSKHGTKIFELAGRRKIRLDQYVGVLETKCGTRIEILPKHIDIEPSESSETVIAKERELLKKMLRVSLHLPCRDAGEANLSRFKQPIHEWIIEQFLCNFEKLIQRGLRFDYQRVQEEQKYLRGQLQHVKHMRQPPARKHIFPIEHDVYEVDRPENRLIKTALDIVCKKTGNSKNWKLAQELRLMTGQIPKSQNIVQDFKQWQSGRLLALYTDIKPWTELILSEYMPVSAQGNWRGMSLLFPMEKLFEHYVAYHLCRSLKDWKVKTQVSSQHMCTHENRQIFKLKPDIYIEKQNKKIVLDTKWKLINQSDQSGRYGLKDSDIQQMFAYSHHYLQHSSEVILIYPYRKNKFSQPLPQFIFNTTDNKAVLKVIPFNLDRPEEIARYISH</sequence>
<dbReference type="PANTHER" id="PTHR38733:SF1">
    <property type="entry name" value="TYPE IV METHYL-DIRECTED RESTRICTION ENZYME ECOKMCRBC"/>
    <property type="match status" value="1"/>
</dbReference>
<dbReference type="RefSeq" id="WP_076033154.1">
    <property type="nucleotide sequence ID" value="NZ_CP016896.1"/>
</dbReference>
<evidence type="ECO:0000313" key="2">
    <source>
        <dbReference type="Proteomes" id="UP000185674"/>
    </source>
</evidence>
<dbReference type="InterPro" id="IPR019292">
    <property type="entry name" value="McrC"/>
</dbReference>
<accession>A0A1P8EKF1</accession>
<dbReference type="KEGG" id="asol:BEN76_12025"/>
<dbReference type="Proteomes" id="UP000185674">
    <property type="component" value="Chromosome"/>
</dbReference>
<name>A0A1P8EKF1_9GAMM</name>
<proteinExistence type="predicted"/>